<proteinExistence type="predicted"/>
<accession>A0AA39CF85</accession>
<comment type="caution">
    <text evidence="3">The sequence shown here is derived from an EMBL/GenBank/DDBJ whole genome shotgun (WGS) entry which is preliminary data.</text>
</comment>
<feature type="signal peptide" evidence="1">
    <location>
        <begin position="1"/>
        <end position="20"/>
    </location>
</feature>
<dbReference type="PANTHER" id="PTHR24148">
    <property type="entry name" value="ANKYRIN REPEAT DOMAIN-CONTAINING PROTEIN 39 HOMOLOG-RELATED"/>
    <property type="match status" value="1"/>
</dbReference>
<name>A0AA39CF85_9EURO</name>
<dbReference type="PANTHER" id="PTHR24148:SF82">
    <property type="entry name" value="HETEROKARYON INCOMPATIBILITY DOMAIN-CONTAINING PROTEIN"/>
    <property type="match status" value="1"/>
</dbReference>
<dbReference type="InterPro" id="IPR010730">
    <property type="entry name" value="HET"/>
</dbReference>
<dbReference type="EMBL" id="JAPDRK010000014">
    <property type="protein sequence ID" value="KAJ9606131.1"/>
    <property type="molecule type" value="Genomic_DNA"/>
</dbReference>
<gene>
    <name evidence="3" type="ORF">H2200_009092</name>
</gene>
<feature type="domain" description="Heterokaryon incompatibility" evidence="2">
    <location>
        <begin position="79"/>
        <end position="264"/>
    </location>
</feature>
<reference evidence="3" key="1">
    <citation type="submission" date="2022-10" db="EMBL/GenBank/DDBJ databases">
        <title>Culturing micro-colonial fungi from biological soil crusts in the Mojave desert and describing Neophaeococcomyces mojavensis, and introducing the new genera and species Taxawa tesnikishii.</title>
        <authorList>
            <person name="Kurbessoian T."/>
            <person name="Stajich J.E."/>
        </authorList>
    </citation>
    <scope>NUCLEOTIDE SEQUENCE</scope>
    <source>
        <strain evidence="3">TK_41</strain>
    </source>
</reference>
<dbReference type="InterPro" id="IPR052895">
    <property type="entry name" value="HetReg/Transcr_Mod"/>
</dbReference>
<evidence type="ECO:0000256" key="1">
    <source>
        <dbReference type="SAM" id="SignalP"/>
    </source>
</evidence>
<sequence length="750" mass="86035">MLWLLNFAFHLMKRLRAALACLKSVFKLSTNASRKYIYKPLEFQSQIRIVELLPRQSSNSNFIYCRIHHMDLDMPLFEYTAVSYTWGDTSMAARKEVVVVGEGTILVTPNLHSCLSRLRQQEGSVILWVDGISIDQGTEEDAIQERNVQVSMMHRIFSEAREVLVELGAVPGDDDILMQGLEQLSLVDCREFEAVLAIAKERYCLNMEHPPMSRYDWKQKRKHHLQFEALLSTLDIPKPSDPFWPAFTRLLRRPYFYRIWIVQEVALAKTIRYHLGNHFLLEDLFREATHRALEYHLVRRHLSLQYRSLFTLLAARFRVHLDFCLVALQFCLNGFKITASEPHRYWAYQNAFGIDLDGIRVEAQHRAYFPDLWNLEVSHVLEPELPPLAVRTLYFRFCYCHCSDPRDRVYGLLGLADDRDSPELYVDYNESVAELSLRLSKHMVNQGLAMLLLYRPSHKDAGTPSWAISLEEIDGETDLLSACVGPWKPLDKNPFSACGSTEFLCRLALANEHHLVTRGTVVATVTSQSVPFPMSPLDTFAKGSVHSFVVVMGTWGAQVSKWIGEIHTMAARGRSESDTRLRWFRTISADLRYDEHGKPDRVGTGAQALAYFETVEYFFTEFTTLGLMGMFAKDQMRKLEQSRSAWPLLLKVLAGRRLGVAQHYDGKESRPELQSALHASEVDPWLCQLPAATVIGDEIAVINGCPIPFVLREDANSNTFRIVGSCYVDGIMDGELFEHRRWRERELTIS</sequence>
<evidence type="ECO:0000313" key="3">
    <source>
        <dbReference type="EMBL" id="KAJ9606131.1"/>
    </source>
</evidence>
<evidence type="ECO:0000313" key="4">
    <source>
        <dbReference type="Proteomes" id="UP001172673"/>
    </source>
</evidence>
<dbReference type="Pfam" id="PF06985">
    <property type="entry name" value="HET"/>
    <property type="match status" value="1"/>
</dbReference>
<dbReference type="Pfam" id="PF26639">
    <property type="entry name" value="Het-6_barrel"/>
    <property type="match status" value="1"/>
</dbReference>
<protein>
    <recommendedName>
        <fullName evidence="2">Heterokaryon incompatibility domain-containing protein</fullName>
    </recommendedName>
</protein>
<dbReference type="AlphaFoldDB" id="A0AA39CF85"/>
<keyword evidence="4" id="KW-1185">Reference proteome</keyword>
<evidence type="ECO:0000259" key="2">
    <source>
        <dbReference type="Pfam" id="PF06985"/>
    </source>
</evidence>
<dbReference type="Proteomes" id="UP001172673">
    <property type="component" value="Unassembled WGS sequence"/>
</dbReference>
<organism evidence="3 4">
    <name type="scientific">Cladophialophora chaetospira</name>
    <dbReference type="NCBI Taxonomy" id="386627"/>
    <lineage>
        <taxon>Eukaryota</taxon>
        <taxon>Fungi</taxon>
        <taxon>Dikarya</taxon>
        <taxon>Ascomycota</taxon>
        <taxon>Pezizomycotina</taxon>
        <taxon>Eurotiomycetes</taxon>
        <taxon>Chaetothyriomycetidae</taxon>
        <taxon>Chaetothyriales</taxon>
        <taxon>Herpotrichiellaceae</taxon>
        <taxon>Cladophialophora</taxon>
    </lineage>
</organism>
<feature type="chain" id="PRO_5041218440" description="Heterokaryon incompatibility domain-containing protein" evidence="1">
    <location>
        <begin position="21"/>
        <end position="750"/>
    </location>
</feature>
<keyword evidence="1" id="KW-0732">Signal</keyword>